<protein>
    <submittedName>
        <fullName evidence="1">5-carboxymethyl-2-hydroxymuconate isomerase</fullName>
    </submittedName>
</protein>
<comment type="caution">
    <text evidence="1">The sequence shown here is derived from an EMBL/GenBank/DDBJ whole genome shotgun (WGS) entry which is preliminary data.</text>
</comment>
<dbReference type="PANTHER" id="PTHR37950:SF1">
    <property type="entry name" value="4-HYDROXYPHENYLACETATE CATABOLISM PROTEIN"/>
    <property type="match status" value="1"/>
</dbReference>
<reference evidence="1" key="1">
    <citation type="journal article" date="2014" name="Int. J. Syst. Evol. Microbiol.">
        <title>Complete genome of a new Firmicutes species belonging to the dominant human colonic microbiota ('Ruminococcus bicirculans') reveals two chromosomes and a selective capacity to utilize plant glucans.</title>
        <authorList>
            <consortium name="NISC Comparative Sequencing Program"/>
            <person name="Wegmann U."/>
            <person name="Louis P."/>
            <person name="Goesmann A."/>
            <person name="Henrissat B."/>
            <person name="Duncan S.H."/>
            <person name="Flint H.J."/>
        </authorList>
    </citation>
    <scope>NUCLEOTIDE SEQUENCE</scope>
    <source>
        <strain evidence="1">NBRC 107169</strain>
    </source>
</reference>
<dbReference type="CDD" id="cd00580">
    <property type="entry name" value="CHMI"/>
    <property type="match status" value="1"/>
</dbReference>
<reference evidence="1" key="2">
    <citation type="submission" date="2023-01" db="EMBL/GenBank/DDBJ databases">
        <title>Draft genome sequence of Maritalea porphyrae strain NBRC 107169.</title>
        <authorList>
            <person name="Sun Q."/>
            <person name="Mori K."/>
        </authorList>
    </citation>
    <scope>NUCLEOTIDE SEQUENCE</scope>
    <source>
        <strain evidence="1">NBRC 107169</strain>
    </source>
</reference>
<organism evidence="1 2">
    <name type="scientific">Maritalea porphyrae</name>
    <dbReference type="NCBI Taxonomy" id="880732"/>
    <lineage>
        <taxon>Bacteria</taxon>
        <taxon>Pseudomonadati</taxon>
        <taxon>Pseudomonadota</taxon>
        <taxon>Alphaproteobacteria</taxon>
        <taxon>Hyphomicrobiales</taxon>
        <taxon>Devosiaceae</taxon>
        <taxon>Maritalea</taxon>
    </lineage>
</organism>
<dbReference type="SUPFAM" id="SSF55331">
    <property type="entry name" value="Tautomerase/MIF"/>
    <property type="match status" value="1"/>
</dbReference>
<gene>
    <name evidence="1" type="ORF">GCM10007879_29650</name>
</gene>
<dbReference type="Proteomes" id="UP001161405">
    <property type="component" value="Unassembled WGS sequence"/>
</dbReference>
<dbReference type="InterPro" id="IPR004220">
    <property type="entry name" value="5-COMe_2-OHmuconate_Isoase"/>
</dbReference>
<accession>A0ABQ5UTV5</accession>
<dbReference type="GO" id="GO:0016853">
    <property type="term" value="F:isomerase activity"/>
    <property type="evidence" value="ECO:0007669"/>
    <property type="project" value="UniProtKB-KW"/>
</dbReference>
<sequence>MPHLQLQYSDNLPSRIDFAQLCRDLNSTLADTQLFPVGGIRVRAIPVAVYSIADNHEENSFLDAVLRIGVGRSQEQKNMVGNKLTEKLEAKCTNLLATPHFALSLEIVEINPEFSWKTNSIHPRLKNQPK</sequence>
<dbReference type="InterPro" id="IPR014347">
    <property type="entry name" value="Tautomerase/MIF_sf"/>
</dbReference>
<dbReference type="Gene3D" id="3.30.429.10">
    <property type="entry name" value="Macrophage Migration Inhibitory Factor"/>
    <property type="match status" value="1"/>
</dbReference>
<keyword evidence="1" id="KW-0413">Isomerase</keyword>
<evidence type="ECO:0000313" key="2">
    <source>
        <dbReference type="Proteomes" id="UP001161405"/>
    </source>
</evidence>
<keyword evidence="2" id="KW-1185">Reference proteome</keyword>
<dbReference type="PANTHER" id="PTHR37950">
    <property type="entry name" value="4-HYDROXYPHENYLACETATE CATABOLISM PROTEIN"/>
    <property type="match status" value="1"/>
</dbReference>
<dbReference type="Pfam" id="PF02962">
    <property type="entry name" value="CHMI"/>
    <property type="match status" value="1"/>
</dbReference>
<dbReference type="RefSeq" id="WP_284365750.1">
    <property type="nucleotide sequence ID" value="NZ_BSNI01000002.1"/>
</dbReference>
<name>A0ABQ5UTV5_9HYPH</name>
<dbReference type="EMBL" id="BSNI01000002">
    <property type="protein sequence ID" value="GLQ18716.1"/>
    <property type="molecule type" value="Genomic_DNA"/>
</dbReference>
<evidence type="ECO:0000313" key="1">
    <source>
        <dbReference type="EMBL" id="GLQ18716.1"/>
    </source>
</evidence>
<proteinExistence type="predicted"/>